<accession>A0AAN9S132</accession>
<reference evidence="1 2" key="1">
    <citation type="submission" date="2024-01" db="EMBL/GenBank/DDBJ databases">
        <title>The genomes of 5 underutilized Papilionoideae crops provide insights into root nodulation and disease resistanc.</title>
        <authorList>
            <person name="Jiang F."/>
        </authorList>
    </citation>
    <scope>NUCLEOTIDE SEQUENCE [LARGE SCALE GENOMIC DNA]</scope>
    <source>
        <strain evidence="1">DUOXIRENSHENG_FW03</strain>
        <tissue evidence="1">Leaves</tissue>
    </source>
</reference>
<keyword evidence="2" id="KW-1185">Reference proteome</keyword>
<protein>
    <submittedName>
        <fullName evidence="1">Uncharacterized protein</fullName>
    </submittedName>
</protein>
<proteinExistence type="predicted"/>
<evidence type="ECO:0000313" key="1">
    <source>
        <dbReference type="EMBL" id="KAK7387334.1"/>
    </source>
</evidence>
<dbReference type="Proteomes" id="UP001386955">
    <property type="component" value="Unassembled WGS sequence"/>
</dbReference>
<sequence>MEKSVTGEGWWHMPAVTSLQINGPHFQLGRDPLYMAKTLLLFFSLCHFLSPLSSRTPSLCIGSKPKILTWVSIESDRPQKKAFSSTPHFILSFHGDLGERATVAAG</sequence>
<dbReference type="EMBL" id="JAYMYS010000007">
    <property type="protein sequence ID" value="KAK7387334.1"/>
    <property type="molecule type" value="Genomic_DNA"/>
</dbReference>
<comment type="caution">
    <text evidence="1">The sequence shown here is derived from an EMBL/GenBank/DDBJ whole genome shotgun (WGS) entry which is preliminary data.</text>
</comment>
<name>A0AAN9S132_PSOTE</name>
<gene>
    <name evidence="1" type="ORF">VNO78_28059</name>
</gene>
<organism evidence="1 2">
    <name type="scientific">Psophocarpus tetragonolobus</name>
    <name type="common">Winged bean</name>
    <name type="synonym">Dolichos tetragonolobus</name>
    <dbReference type="NCBI Taxonomy" id="3891"/>
    <lineage>
        <taxon>Eukaryota</taxon>
        <taxon>Viridiplantae</taxon>
        <taxon>Streptophyta</taxon>
        <taxon>Embryophyta</taxon>
        <taxon>Tracheophyta</taxon>
        <taxon>Spermatophyta</taxon>
        <taxon>Magnoliopsida</taxon>
        <taxon>eudicotyledons</taxon>
        <taxon>Gunneridae</taxon>
        <taxon>Pentapetalae</taxon>
        <taxon>rosids</taxon>
        <taxon>fabids</taxon>
        <taxon>Fabales</taxon>
        <taxon>Fabaceae</taxon>
        <taxon>Papilionoideae</taxon>
        <taxon>50 kb inversion clade</taxon>
        <taxon>NPAAA clade</taxon>
        <taxon>indigoferoid/millettioid clade</taxon>
        <taxon>Phaseoleae</taxon>
        <taxon>Psophocarpus</taxon>
    </lineage>
</organism>
<dbReference type="AlphaFoldDB" id="A0AAN9S132"/>
<evidence type="ECO:0000313" key="2">
    <source>
        <dbReference type="Proteomes" id="UP001386955"/>
    </source>
</evidence>